<protein>
    <submittedName>
        <fullName evidence="1">Uncharacterized protein</fullName>
    </submittedName>
</protein>
<organism evidence="1 2">
    <name type="scientific">Glaciibacter psychrotolerans</name>
    <dbReference type="NCBI Taxonomy" id="670054"/>
    <lineage>
        <taxon>Bacteria</taxon>
        <taxon>Bacillati</taxon>
        <taxon>Actinomycetota</taxon>
        <taxon>Actinomycetes</taxon>
        <taxon>Micrococcales</taxon>
        <taxon>Microbacteriaceae</taxon>
        <taxon>Glaciibacter</taxon>
    </lineage>
</organism>
<dbReference type="AlphaFoldDB" id="A0A7Z0ECL5"/>
<sequence>MLRPDDVGVSESNSGGFRFHSGNHAGFVGVDPLAPLPLYLNVNLPVGFGVLPAHLLK</sequence>
<dbReference type="Proteomes" id="UP000537260">
    <property type="component" value="Unassembled WGS sequence"/>
</dbReference>
<reference evidence="1 2" key="1">
    <citation type="submission" date="2020-07" db="EMBL/GenBank/DDBJ databases">
        <title>Sequencing the genomes of 1000 actinobacteria strains.</title>
        <authorList>
            <person name="Klenk H.-P."/>
        </authorList>
    </citation>
    <scope>NUCLEOTIDE SEQUENCE [LARGE SCALE GENOMIC DNA]</scope>
    <source>
        <strain evidence="1 2">LI1</strain>
    </source>
</reference>
<name>A0A7Z0ECL5_9MICO</name>
<gene>
    <name evidence="1" type="ORF">HNR05_000957</name>
</gene>
<evidence type="ECO:0000313" key="1">
    <source>
        <dbReference type="EMBL" id="NYJ19166.1"/>
    </source>
</evidence>
<keyword evidence="2" id="KW-1185">Reference proteome</keyword>
<proteinExistence type="predicted"/>
<dbReference type="RefSeq" id="WP_179577971.1">
    <property type="nucleotide sequence ID" value="NZ_JACCFM010000001.1"/>
</dbReference>
<evidence type="ECO:0000313" key="2">
    <source>
        <dbReference type="Proteomes" id="UP000537260"/>
    </source>
</evidence>
<dbReference type="EMBL" id="JACCFM010000001">
    <property type="protein sequence ID" value="NYJ19166.1"/>
    <property type="molecule type" value="Genomic_DNA"/>
</dbReference>
<comment type="caution">
    <text evidence="1">The sequence shown here is derived from an EMBL/GenBank/DDBJ whole genome shotgun (WGS) entry which is preliminary data.</text>
</comment>
<accession>A0A7Z0ECL5</accession>